<evidence type="ECO:0000313" key="2">
    <source>
        <dbReference type="Proteomes" id="UP001055057"/>
    </source>
</evidence>
<reference evidence="1" key="1">
    <citation type="journal article" date="2021" name="Front. Microbiol.">
        <title>Comprehensive Comparative Genomics and Phenotyping of Methylobacterium Species.</title>
        <authorList>
            <person name="Alessa O."/>
            <person name="Ogura Y."/>
            <person name="Fujitani Y."/>
            <person name="Takami H."/>
            <person name="Hayashi T."/>
            <person name="Sahin N."/>
            <person name="Tani A."/>
        </authorList>
    </citation>
    <scope>NUCLEOTIDE SEQUENCE</scope>
    <source>
        <strain evidence="1">DSM 23632</strain>
    </source>
</reference>
<organism evidence="1 2">
    <name type="scientific">Methylobacterium trifolii</name>
    <dbReference type="NCBI Taxonomy" id="1003092"/>
    <lineage>
        <taxon>Bacteria</taxon>
        <taxon>Pseudomonadati</taxon>
        <taxon>Pseudomonadota</taxon>
        <taxon>Alphaproteobacteria</taxon>
        <taxon>Hyphomicrobiales</taxon>
        <taxon>Methylobacteriaceae</taxon>
        <taxon>Methylobacterium</taxon>
    </lineage>
</organism>
<accession>A0ABQ4U2J3</accession>
<gene>
    <name evidence="1" type="ORF">MPOCJGCO_3817</name>
</gene>
<sequence length="71" mass="7847">MMHQDQTKRWHTPAELALACGCSVDDIEALTRQNHWPRVHGEHGQKIGVEPEIVRTALSGPTRAHGRISAG</sequence>
<proteinExistence type="predicted"/>
<dbReference type="Proteomes" id="UP001055057">
    <property type="component" value="Unassembled WGS sequence"/>
</dbReference>
<evidence type="ECO:0000313" key="1">
    <source>
        <dbReference type="EMBL" id="GJE61694.1"/>
    </source>
</evidence>
<reference evidence="1" key="2">
    <citation type="submission" date="2021-08" db="EMBL/GenBank/DDBJ databases">
        <authorList>
            <person name="Tani A."/>
            <person name="Ola A."/>
            <person name="Ogura Y."/>
            <person name="Katsura K."/>
            <person name="Hayashi T."/>
        </authorList>
    </citation>
    <scope>NUCLEOTIDE SEQUENCE</scope>
    <source>
        <strain evidence="1">DSM 23632</strain>
    </source>
</reference>
<name>A0ABQ4U2J3_9HYPH</name>
<comment type="caution">
    <text evidence="1">The sequence shown here is derived from an EMBL/GenBank/DDBJ whole genome shotgun (WGS) entry which is preliminary data.</text>
</comment>
<keyword evidence="2" id="KW-1185">Reference proteome</keyword>
<dbReference type="EMBL" id="BPRB01000238">
    <property type="protein sequence ID" value="GJE61694.1"/>
    <property type="molecule type" value="Genomic_DNA"/>
</dbReference>
<protein>
    <submittedName>
        <fullName evidence="1">Uncharacterized protein</fullName>
    </submittedName>
</protein>